<dbReference type="EMBL" id="MU150258">
    <property type="protein sequence ID" value="KAF9463912.1"/>
    <property type="molecule type" value="Genomic_DNA"/>
</dbReference>
<evidence type="ECO:0000313" key="1">
    <source>
        <dbReference type="EMBL" id="KAF9463912.1"/>
    </source>
</evidence>
<keyword evidence="2" id="KW-1185">Reference proteome</keyword>
<accession>A0A9P6CFF9</accession>
<organism evidence="1 2">
    <name type="scientific">Collybia nuda</name>
    <dbReference type="NCBI Taxonomy" id="64659"/>
    <lineage>
        <taxon>Eukaryota</taxon>
        <taxon>Fungi</taxon>
        <taxon>Dikarya</taxon>
        <taxon>Basidiomycota</taxon>
        <taxon>Agaricomycotina</taxon>
        <taxon>Agaricomycetes</taxon>
        <taxon>Agaricomycetidae</taxon>
        <taxon>Agaricales</taxon>
        <taxon>Tricholomatineae</taxon>
        <taxon>Clitocybaceae</taxon>
        <taxon>Collybia</taxon>
    </lineage>
</organism>
<name>A0A9P6CFF9_9AGAR</name>
<comment type="caution">
    <text evidence="1">The sequence shown here is derived from an EMBL/GenBank/DDBJ whole genome shotgun (WGS) entry which is preliminary data.</text>
</comment>
<dbReference type="Proteomes" id="UP000807353">
    <property type="component" value="Unassembled WGS sequence"/>
</dbReference>
<sequence>MVGSFEFEHPDNRIVYWRLFGGIWEREYWRKELIIKVDLLQGNFQRRVSVLRQTVTFEKHHVRPSLITCVCQRALVTHYAATSLIHNDHLNLPLRLVRLQTSLQSLLNSGPMARRNHFQCLFSGDIAIILHLMSVLHTLTSFGVSRCTIAQIRMLIEAQHEMREPIELDTKAVRTNIAVKLE</sequence>
<protein>
    <submittedName>
        <fullName evidence="1">Uncharacterized protein</fullName>
    </submittedName>
</protein>
<reference evidence="1" key="1">
    <citation type="submission" date="2020-11" db="EMBL/GenBank/DDBJ databases">
        <authorList>
            <consortium name="DOE Joint Genome Institute"/>
            <person name="Ahrendt S."/>
            <person name="Riley R."/>
            <person name="Andreopoulos W."/>
            <person name="Labutti K."/>
            <person name="Pangilinan J."/>
            <person name="Ruiz-Duenas F.J."/>
            <person name="Barrasa J.M."/>
            <person name="Sanchez-Garcia M."/>
            <person name="Camarero S."/>
            <person name="Miyauchi S."/>
            <person name="Serrano A."/>
            <person name="Linde D."/>
            <person name="Babiker R."/>
            <person name="Drula E."/>
            <person name="Ayuso-Fernandez I."/>
            <person name="Pacheco R."/>
            <person name="Padilla G."/>
            <person name="Ferreira P."/>
            <person name="Barriuso J."/>
            <person name="Kellner H."/>
            <person name="Castanera R."/>
            <person name="Alfaro M."/>
            <person name="Ramirez L."/>
            <person name="Pisabarro A.G."/>
            <person name="Kuo A."/>
            <person name="Tritt A."/>
            <person name="Lipzen A."/>
            <person name="He G."/>
            <person name="Yan M."/>
            <person name="Ng V."/>
            <person name="Cullen D."/>
            <person name="Martin F."/>
            <person name="Rosso M.-N."/>
            <person name="Henrissat B."/>
            <person name="Hibbett D."/>
            <person name="Martinez A.T."/>
            <person name="Grigoriev I.V."/>
        </authorList>
    </citation>
    <scope>NUCLEOTIDE SEQUENCE</scope>
    <source>
        <strain evidence="1">CBS 247.69</strain>
    </source>
</reference>
<dbReference type="AlphaFoldDB" id="A0A9P6CFF9"/>
<gene>
    <name evidence="1" type="ORF">BDZ94DRAFT_577762</name>
</gene>
<evidence type="ECO:0000313" key="2">
    <source>
        <dbReference type="Proteomes" id="UP000807353"/>
    </source>
</evidence>
<proteinExistence type="predicted"/>